<dbReference type="EMBL" id="SIRE01000018">
    <property type="protein sequence ID" value="TBL75068.1"/>
    <property type="molecule type" value="Genomic_DNA"/>
</dbReference>
<dbReference type="GO" id="GO:0030151">
    <property type="term" value="F:molybdenum ion binding"/>
    <property type="evidence" value="ECO:0007669"/>
    <property type="project" value="InterPro"/>
</dbReference>
<dbReference type="GO" id="GO:0003824">
    <property type="term" value="F:catalytic activity"/>
    <property type="evidence" value="ECO:0007669"/>
    <property type="project" value="InterPro"/>
</dbReference>
<dbReference type="PROSITE" id="PS51340">
    <property type="entry name" value="MOSC"/>
    <property type="match status" value="1"/>
</dbReference>
<evidence type="ECO:0000313" key="2">
    <source>
        <dbReference type="EMBL" id="TBL75068.1"/>
    </source>
</evidence>
<comment type="caution">
    <text evidence="2">The sequence shown here is derived from an EMBL/GenBank/DDBJ whole genome shotgun (WGS) entry which is preliminary data.</text>
</comment>
<gene>
    <name evidence="2" type="ORF">EYB31_23955</name>
</gene>
<dbReference type="Pfam" id="PF03473">
    <property type="entry name" value="MOSC"/>
    <property type="match status" value="1"/>
</dbReference>
<dbReference type="InterPro" id="IPR005302">
    <property type="entry name" value="MoCF_Sase_C"/>
</dbReference>
<protein>
    <submittedName>
        <fullName evidence="2">MOSC domain-containing protein</fullName>
    </submittedName>
</protein>
<dbReference type="Proteomes" id="UP000293142">
    <property type="component" value="Unassembled WGS sequence"/>
</dbReference>
<dbReference type="InterPro" id="IPR011037">
    <property type="entry name" value="Pyrv_Knase-like_insert_dom_sf"/>
</dbReference>
<dbReference type="OrthoDB" id="581532at2"/>
<dbReference type="Gene3D" id="2.40.33.20">
    <property type="entry name" value="PK beta-barrel domain-like"/>
    <property type="match status" value="1"/>
</dbReference>
<feature type="domain" description="MOSC" evidence="1">
    <location>
        <begin position="90"/>
        <end position="235"/>
    </location>
</feature>
<accession>A0A4Q9DPB5</accession>
<dbReference type="PANTHER" id="PTHR36930">
    <property type="entry name" value="METAL-SULFUR CLUSTER BIOSYNTHESIS PROTEINS YUAD-RELATED"/>
    <property type="match status" value="1"/>
</dbReference>
<reference evidence="2 3" key="1">
    <citation type="submission" date="2019-02" db="EMBL/GenBank/DDBJ databases">
        <title>Paenibacillus sp. nov., isolated from surface-sterilized tissue of Thalictrum simplex L.</title>
        <authorList>
            <person name="Tuo L."/>
        </authorList>
    </citation>
    <scope>NUCLEOTIDE SEQUENCE [LARGE SCALE GENOMIC DNA]</scope>
    <source>
        <strain evidence="2 3">N2SHLJ1</strain>
    </source>
</reference>
<sequence length="235" mass="26323">MGERIGTVDALWRYPVKSMQGESCDQVVLNERGAEGDRLYAVRDHNGKFGSGKTTRRFTKMDGLFRFRSFYEDGKLGIEFPDGTKRIGLSPKTDLALSQLLGQPVRLAAEAAVSHFDAAPVHLLTQAALSSLRRALPDMRIDERRFRPNLLLNVIGNEPLEHSWIGRQLRIGTEVVLEITELTERCVMTTFAQSELPYEPKLLRHLAEVYDANFGVYAKVVQGGIAALHDTVELI</sequence>
<dbReference type="InterPro" id="IPR005303">
    <property type="entry name" value="MOCOS_middle"/>
</dbReference>
<organism evidence="2 3">
    <name type="scientific">Paenibacillus thalictri</name>
    <dbReference type="NCBI Taxonomy" id="2527873"/>
    <lineage>
        <taxon>Bacteria</taxon>
        <taxon>Bacillati</taxon>
        <taxon>Bacillota</taxon>
        <taxon>Bacilli</taxon>
        <taxon>Bacillales</taxon>
        <taxon>Paenibacillaceae</taxon>
        <taxon>Paenibacillus</taxon>
    </lineage>
</organism>
<dbReference type="SUPFAM" id="SSF50800">
    <property type="entry name" value="PK beta-barrel domain-like"/>
    <property type="match status" value="1"/>
</dbReference>
<proteinExistence type="predicted"/>
<dbReference type="Pfam" id="PF03476">
    <property type="entry name" value="MOSC_N"/>
    <property type="match status" value="1"/>
</dbReference>
<keyword evidence="3" id="KW-1185">Reference proteome</keyword>
<evidence type="ECO:0000313" key="3">
    <source>
        <dbReference type="Proteomes" id="UP000293142"/>
    </source>
</evidence>
<dbReference type="InterPro" id="IPR052716">
    <property type="entry name" value="MOSC_domain"/>
</dbReference>
<dbReference type="RefSeq" id="WP_131015964.1">
    <property type="nucleotide sequence ID" value="NZ_SIRE01000018.1"/>
</dbReference>
<dbReference type="PANTHER" id="PTHR36930:SF1">
    <property type="entry name" value="MOSC DOMAIN-CONTAINING PROTEIN"/>
    <property type="match status" value="1"/>
</dbReference>
<evidence type="ECO:0000259" key="1">
    <source>
        <dbReference type="PROSITE" id="PS51340"/>
    </source>
</evidence>
<dbReference type="AlphaFoldDB" id="A0A4Q9DPB5"/>
<name>A0A4Q9DPB5_9BACL</name>
<dbReference type="GO" id="GO:0030170">
    <property type="term" value="F:pyridoxal phosphate binding"/>
    <property type="evidence" value="ECO:0007669"/>
    <property type="project" value="InterPro"/>
</dbReference>